<accession>A0A6N7EZF2</accession>
<dbReference type="InParanoid" id="A0A6N7EZF2"/>
<evidence type="ECO:0000256" key="3">
    <source>
        <dbReference type="ARBA" id="ARBA00022989"/>
    </source>
</evidence>
<keyword evidence="4 5" id="KW-0472">Membrane</keyword>
<sequence>MKKFIFLILLVAAFVLILPFGFNNAEKVTVNYWFFSYSLRLSWVIIGAFILGVLFSLCFFGVSAWVWKLKAKTLQKQLNEMDKIRKKAEIKAAFDAECQS</sequence>
<name>A0A6N7EZF2_9GAMM</name>
<dbReference type="Pfam" id="PF06305">
    <property type="entry name" value="LapA_dom"/>
    <property type="match status" value="1"/>
</dbReference>
<dbReference type="RefSeq" id="WP_152810552.1">
    <property type="nucleotide sequence ID" value="NZ_WHNW01000008.1"/>
</dbReference>
<keyword evidence="3 5" id="KW-1133">Transmembrane helix</keyword>
<proteinExistence type="predicted"/>
<evidence type="ECO:0000256" key="4">
    <source>
        <dbReference type="ARBA" id="ARBA00023136"/>
    </source>
</evidence>
<gene>
    <name evidence="7" type="ORF">GCU85_07420</name>
</gene>
<comment type="caution">
    <text evidence="7">The sequence shown here is derived from an EMBL/GenBank/DDBJ whole genome shotgun (WGS) entry which is preliminary data.</text>
</comment>
<keyword evidence="1" id="KW-1003">Cell membrane</keyword>
<keyword evidence="8" id="KW-1185">Reference proteome</keyword>
<dbReference type="Proteomes" id="UP000471298">
    <property type="component" value="Unassembled WGS sequence"/>
</dbReference>
<evidence type="ECO:0000256" key="5">
    <source>
        <dbReference type="SAM" id="Phobius"/>
    </source>
</evidence>
<organism evidence="7 8">
    <name type="scientific">Ostreibacterium oceani</name>
    <dbReference type="NCBI Taxonomy" id="2654998"/>
    <lineage>
        <taxon>Bacteria</taxon>
        <taxon>Pseudomonadati</taxon>
        <taxon>Pseudomonadota</taxon>
        <taxon>Gammaproteobacteria</taxon>
        <taxon>Cardiobacteriales</taxon>
        <taxon>Ostreibacteriaceae</taxon>
        <taxon>Ostreibacterium</taxon>
    </lineage>
</organism>
<evidence type="ECO:0000259" key="6">
    <source>
        <dbReference type="Pfam" id="PF06305"/>
    </source>
</evidence>
<keyword evidence="2 5" id="KW-0812">Transmembrane</keyword>
<dbReference type="InterPro" id="IPR010445">
    <property type="entry name" value="LapA_dom"/>
</dbReference>
<protein>
    <submittedName>
        <fullName evidence="7">DUF1049 domain-containing protein</fullName>
    </submittedName>
</protein>
<evidence type="ECO:0000313" key="8">
    <source>
        <dbReference type="Proteomes" id="UP000471298"/>
    </source>
</evidence>
<dbReference type="AlphaFoldDB" id="A0A6N7EZF2"/>
<dbReference type="EMBL" id="WHNW01000008">
    <property type="protein sequence ID" value="MPV86557.1"/>
    <property type="molecule type" value="Genomic_DNA"/>
</dbReference>
<evidence type="ECO:0000313" key="7">
    <source>
        <dbReference type="EMBL" id="MPV86557.1"/>
    </source>
</evidence>
<reference evidence="7 8" key="1">
    <citation type="submission" date="2019-10" db="EMBL/GenBank/DDBJ databases">
        <title>Cardiobacteriales fam. a chemoheterotrophic member of the order Cardiobacteriales, and proposal of Cardiobacteriales fam. nov.</title>
        <authorList>
            <person name="Wang C."/>
        </authorList>
    </citation>
    <scope>NUCLEOTIDE SEQUENCE [LARGE SCALE GENOMIC DNA]</scope>
    <source>
        <strain evidence="7 8">ML27</strain>
    </source>
</reference>
<feature type="domain" description="Lipopolysaccharide assembly protein A" evidence="6">
    <location>
        <begin position="23"/>
        <end position="82"/>
    </location>
</feature>
<evidence type="ECO:0000256" key="1">
    <source>
        <dbReference type="ARBA" id="ARBA00022475"/>
    </source>
</evidence>
<feature type="transmembrane region" description="Helical" evidence="5">
    <location>
        <begin position="41"/>
        <end position="67"/>
    </location>
</feature>
<evidence type="ECO:0000256" key="2">
    <source>
        <dbReference type="ARBA" id="ARBA00022692"/>
    </source>
</evidence>
<dbReference type="GO" id="GO:0005886">
    <property type="term" value="C:plasma membrane"/>
    <property type="evidence" value="ECO:0007669"/>
    <property type="project" value="InterPro"/>
</dbReference>